<sequence length="45" mass="5283">MINTILVNNKVNNFKISIKSKALFILSHLFSIAQRYLPNYILYIL</sequence>
<dbReference type="HOGENOM" id="CLU_3197391_0_0_5"/>
<organism evidence="1 2">
    <name type="scientific">Candidatus Endolissoclinum faulkneri L2</name>
    <dbReference type="NCBI Taxonomy" id="1193729"/>
    <lineage>
        <taxon>Bacteria</taxon>
        <taxon>Pseudomonadati</taxon>
        <taxon>Pseudomonadota</taxon>
        <taxon>Alphaproteobacteria</taxon>
        <taxon>Rhodospirillales</taxon>
        <taxon>Rhodospirillaceae</taxon>
        <taxon>Candidatus Endolissoclinum</taxon>
    </lineage>
</organism>
<dbReference type="AlphaFoldDB" id="K7YQK5"/>
<dbReference type="EMBL" id="CP003539">
    <property type="protein sequence ID" value="AFX98829.1"/>
    <property type="molecule type" value="Genomic_DNA"/>
</dbReference>
<evidence type="ECO:0000313" key="2">
    <source>
        <dbReference type="Proteomes" id="UP000010077"/>
    </source>
</evidence>
<dbReference type="Proteomes" id="UP000010077">
    <property type="component" value="Chromosome"/>
</dbReference>
<proteinExistence type="predicted"/>
<reference evidence="1 2" key="1">
    <citation type="journal article" date="2012" name="Proc. Natl. Acad. Sci. U.S.A.">
        <title>Genome streamlining and chemical defense in a coral reef symbiosis.</title>
        <authorList>
            <person name="Kwan J.C."/>
            <person name="Donia M.S."/>
            <person name="Han A.W."/>
            <person name="Hirose E."/>
            <person name="Haygood M.G."/>
            <person name="Schmidt E.W."/>
        </authorList>
    </citation>
    <scope>NUCLEOTIDE SEQUENCE [LARGE SCALE GENOMIC DNA]</scope>
    <source>
        <strain evidence="1 2">L2</strain>
    </source>
</reference>
<accession>K7YQK5</accession>
<gene>
    <name evidence="1" type="ORF">A1OE_641</name>
</gene>
<keyword evidence="2" id="KW-1185">Reference proteome</keyword>
<evidence type="ECO:0000313" key="1">
    <source>
        <dbReference type="EMBL" id="AFX98829.1"/>
    </source>
</evidence>
<name>K7YQK5_9PROT</name>
<dbReference type="KEGG" id="thal:A1OE_641"/>
<protein>
    <submittedName>
        <fullName evidence="1">Uncharacterized protein</fullName>
    </submittedName>
</protein>